<gene>
    <name evidence="2" type="ORF">V5E97_05930</name>
</gene>
<dbReference type="GO" id="GO:0004803">
    <property type="term" value="F:transposase activity"/>
    <property type="evidence" value="ECO:0007669"/>
    <property type="project" value="InterPro"/>
</dbReference>
<protein>
    <submittedName>
        <fullName evidence="2">Transposase</fullName>
    </submittedName>
</protein>
<accession>A0AAU7CJ68</accession>
<proteinExistence type="predicted"/>
<name>A0AAU7CJ68_9BACT</name>
<dbReference type="AlphaFoldDB" id="A0AAU7CJ68"/>
<dbReference type="RefSeq" id="WP_406698384.1">
    <property type="nucleotide sequence ID" value="NZ_CP155447.1"/>
</dbReference>
<dbReference type="GO" id="GO:0003677">
    <property type="term" value="F:DNA binding"/>
    <property type="evidence" value="ECO:0007669"/>
    <property type="project" value="InterPro"/>
</dbReference>
<dbReference type="GO" id="GO:0006313">
    <property type="term" value="P:DNA transposition"/>
    <property type="evidence" value="ECO:0007669"/>
    <property type="project" value="InterPro"/>
</dbReference>
<sequence>MMWAVRVPDEVCDAGDDAPGRRALPAGALAKLYGMRWRVELNLRHLKQTMKMDVLKCMTTEGVLKELAVYAILYNLACLVMMEAAKRQKVAVERISFIDALRWLMQAKPGDELPELIVNPDRPDRVEPRVKKRRPKQYPLMKKPRAELRNDLMGQGVIS</sequence>
<dbReference type="Pfam" id="PF01609">
    <property type="entry name" value="DDE_Tnp_1"/>
    <property type="match status" value="1"/>
</dbReference>
<dbReference type="EMBL" id="CP155447">
    <property type="protein sequence ID" value="XBH05557.1"/>
    <property type="molecule type" value="Genomic_DNA"/>
</dbReference>
<reference evidence="2" key="1">
    <citation type="submission" date="2024-05" db="EMBL/GenBank/DDBJ databases">
        <title>Planctomycetes of the genus Singulisphaera possess chitinolytic capabilities.</title>
        <authorList>
            <person name="Ivanova A."/>
        </authorList>
    </citation>
    <scope>NUCLEOTIDE SEQUENCE</scope>
    <source>
        <strain evidence="2">Ch08T</strain>
    </source>
</reference>
<evidence type="ECO:0000313" key="2">
    <source>
        <dbReference type="EMBL" id="XBH05557.1"/>
    </source>
</evidence>
<dbReference type="InterPro" id="IPR002559">
    <property type="entry name" value="Transposase_11"/>
</dbReference>
<organism evidence="2">
    <name type="scientific">Singulisphaera sp. Ch08</name>
    <dbReference type="NCBI Taxonomy" id="3120278"/>
    <lineage>
        <taxon>Bacteria</taxon>
        <taxon>Pseudomonadati</taxon>
        <taxon>Planctomycetota</taxon>
        <taxon>Planctomycetia</taxon>
        <taxon>Isosphaerales</taxon>
        <taxon>Isosphaeraceae</taxon>
        <taxon>Singulisphaera</taxon>
    </lineage>
</organism>
<dbReference type="SUPFAM" id="SSF53098">
    <property type="entry name" value="Ribonuclease H-like"/>
    <property type="match status" value="1"/>
</dbReference>
<evidence type="ECO:0000259" key="1">
    <source>
        <dbReference type="Pfam" id="PF01609"/>
    </source>
</evidence>
<dbReference type="InterPro" id="IPR012337">
    <property type="entry name" value="RNaseH-like_sf"/>
</dbReference>
<feature type="domain" description="Transposase IS4-like" evidence="1">
    <location>
        <begin position="23"/>
        <end position="76"/>
    </location>
</feature>